<dbReference type="RefSeq" id="XP_022665112.1">
    <property type="nucleotide sequence ID" value="XM_022809377.1"/>
</dbReference>
<dbReference type="GO" id="GO:0006392">
    <property type="term" value="P:transcription elongation by mitochondrial RNA polymerase"/>
    <property type="evidence" value="ECO:0007669"/>
    <property type="project" value="InterPro"/>
</dbReference>
<dbReference type="AlphaFoldDB" id="A0A7M7KS73"/>
<organism evidence="1 2">
    <name type="scientific">Varroa destructor</name>
    <name type="common">Honeybee mite</name>
    <dbReference type="NCBI Taxonomy" id="109461"/>
    <lineage>
        <taxon>Eukaryota</taxon>
        <taxon>Metazoa</taxon>
        <taxon>Ecdysozoa</taxon>
        <taxon>Arthropoda</taxon>
        <taxon>Chelicerata</taxon>
        <taxon>Arachnida</taxon>
        <taxon>Acari</taxon>
        <taxon>Parasitiformes</taxon>
        <taxon>Mesostigmata</taxon>
        <taxon>Gamasina</taxon>
        <taxon>Dermanyssoidea</taxon>
        <taxon>Varroidae</taxon>
        <taxon>Varroa</taxon>
    </lineage>
</organism>
<evidence type="ECO:0000313" key="2">
    <source>
        <dbReference type="Proteomes" id="UP000594260"/>
    </source>
</evidence>
<dbReference type="PANTHER" id="PTHR21053">
    <property type="entry name" value="TRANSCRIPTION ELONGATION FACTOR, MITOCHONDRIAL"/>
    <property type="match status" value="1"/>
</dbReference>
<dbReference type="GO" id="GO:0030337">
    <property type="term" value="F:DNA polymerase processivity factor activity"/>
    <property type="evidence" value="ECO:0007669"/>
    <property type="project" value="TreeGrafter"/>
</dbReference>
<dbReference type="KEGG" id="vde:111252042"/>
<dbReference type="EnsemblMetazoa" id="XM_022809376">
    <property type="protein sequence ID" value="XP_022665111"/>
    <property type="gene ID" value="LOC111252042"/>
</dbReference>
<dbReference type="RefSeq" id="XP_022665111.1">
    <property type="nucleotide sequence ID" value="XM_022809376.1"/>
</dbReference>
<proteinExistence type="predicted"/>
<name>A0A7M7KS73_VARDE</name>
<dbReference type="EnsemblMetazoa" id="XM_022809378">
    <property type="protein sequence ID" value="XP_022665113"/>
    <property type="gene ID" value="LOC111252042"/>
</dbReference>
<evidence type="ECO:0008006" key="3">
    <source>
        <dbReference type="Google" id="ProtNLM"/>
    </source>
</evidence>
<accession>A0A7M7KS73</accession>
<dbReference type="GO" id="GO:0042645">
    <property type="term" value="C:mitochondrial nucleoid"/>
    <property type="evidence" value="ECO:0007669"/>
    <property type="project" value="TreeGrafter"/>
</dbReference>
<dbReference type="InterPro" id="IPR039150">
    <property type="entry name" value="TEFM"/>
</dbReference>
<dbReference type="EnsemblMetazoa" id="XM_022809375">
    <property type="protein sequence ID" value="XP_022665110"/>
    <property type="gene ID" value="LOC111252042"/>
</dbReference>
<sequence>MLAQRLLSVLTNSLARGIHSTNLLPYTKEQQCQVLDVLNKSSEAELRKLLAPSLSLRVVHERDLKGPFSTLESVFSLKGVKSNSLLKFCDYVLYNKKENKPSAKHSALNPTISSKRIMSLNRIAAVDVCLPYVTYAVMDRHRTLHEVQQYIVEEKNLSRPSIPALYTVATEIYSKLAQQADIYIFDQPYTNLQNMSGSKMAKQLLESMLFTMLNFCEPDQPKVFQLKQYTVAKMFSLKLGSEQIACEPALWSCIQQGEIVVPSYIMQRLHKEPNITKEFFGLTILKCLAVHRLFQQ</sequence>
<keyword evidence="2" id="KW-1185">Reference proteome</keyword>
<dbReference type="SUPFAM" id="SSF47781">
    <property type="entry name" value="RuvA domain 2-like"/>
    <property type="match status" value="1"/>
</dbReference>
<dbReference type="PANTHER" id="PTHR21053:SF2">
    <property type="entry name" value="TRANSCRIPTION ELONGATION FACTOR, MITOCHONDRIAL"/>
    <property type="match status" value="1"/>
</dbReference>
<dbReference type="Proteomes" id="UP000594260">
    <property type="component" value="Unplaced"/>
</dbReference>
<reference evidence="1" key="1">
    <citation type="submission" date="2021-01" db="UniProtKB">
        <authorList>
            <consortium name="EnsemblMetazoa"/>
        </authorList>
    </citation>
    <scope>IDENTIFICATION</scope>
</reference>
<evidence type="ECO:0000313" key="1">
    <source>
        <dbReference type="EnsemblMetazoa" id="XP_022665110"/>
    </source>
</evidence>
<dbReference type="InParanoid" id="A0A7M7KS73"/>
<dbReference type="RefSeq" id="XP_022665113.1">
    <property type="nucleotide sequence ID" value="XM_022809378.1"/>
</dbReference>
<dbReference type="OrthoDB" id="5949570at2759"/>
<dbReference type="GeneID" id="111252042"/>
<dbReference type="InterPro" id="IPR010994">
    <property type="entry name" value="RuvA_2-like"/>
</dbReference>
<dbReference type="EnsemblMetazoa" id="XM_022809377">
    <property type="protein sequence ID" value="XP_022665112"/>
    <property type="gene ID" value="LOC111252042"/>
</dbReference>
<protein>
    <recommendedName>
        <fullName evidence="3">Transcription elongation factor, mitochondrial</fullName>
    </recommendedName>
</protein>
<dbReference type="RefSeq" id="XP_022665110.1">
    <property type="nucleotide sequence ID" value="XM_022809375.1"/>
</dbReference>